<keyword evidence="1" id="KW-0472">Membrane</keyword>
<gene>
    <name evidence="2" type="ORF">GP475_08080</name>
</gene>
<feature type="transmembrane region" description="Helical" evidence="1">
    <location>
        <begin position="162"/>
        <end position="181"/>
    </location>
</feature>
<evidence type="ECO:0000256" key="1">
    <source>
        <dbReference type="SAM" id="Phobius"/>
    </source>
</evidence>
<dbReference type="Pfam" id="PF12730">
    <property type="entry name" value="ABC2_membrane_4"/>
    <property type="match status" value="1"/>
</dbReference>
<sequence length="245" mass="27399">MNMVREFRKLKRLKIPYILLGMSLLTGLMIGANFSGSSGKGQYAMLLQSVNFVLALLVPITAAVVSNLSIDMEHRGHGWIFNVTSGVSTVRLLWSKFLVDSIVICCFVIFNYLSALFLGRLLGVTSSFNLIFWLSNIVCICLVSTTFIGFHILCASRWENQLISMAIGVLGGLLGIYGFLLPDVLARFIPWGYFAVSSHVIFTEQGNTFDAVYLYPPYLWIFGYFVASIALFYWGSYLTSQEKAK</sequence>
<evidence type="ECO:0000313" key="2">
    <source>
        <dbReference type="EMBL" id="QNQ90602.1"/>
    </source>
</evidence>
<keyword evidence="1" id="KW-0812">Transmembrane</keyword>
<feature type="transmembrane region" description="Helical" evidence="1">
    <location>
        <begin position="15"/>
        <end position="34"/>
    </location>
</feature>
<proteinExistence type="predicted"/>
<name>A0A7H0SPX7_9CORY</name>
<dbReference type="EMBL" id="CP046884">
    <property type="protein sequence ID" value="QNQ90602.1"/>
    <property type="molecule type" value="Genomic_DNA"/>
</dbReference>
<evidence type="ECO:0000313" key="3">
    <source>
        <dbReference type="Proteomes" id="UP000516320"/>
    </source>
</evidence>
<feature type="transmembrane region" description="Helical" evidence="1">
    <location>
        <begin position="97"/>
        <end position="118"/>
    </location>
</feature>
<reference evidence="2 3" key="1">
    <citation type="submission" date="2019-12" db="EMBL/GenBank/DDBJ databases">
        <title>Corynebacterium sp. nov., isolated from feces of the Anser Albifrons in China.</title>
        <authorList>
            <person name="Liu Q."/>
        </authorList>
    </citation>
    <scope>NUCLEOTIDE SEQUENCE [LARGE SCALE GENOMIC DNA]</scope>
    <source>
        <strain evidence="2 3">4H37-19</strain>
    </source>
</reference>
<dbReference type="KEGG" id="cpoy:GP475_08080"/>
<feature type="transmembrane region" description="Helical" evidence="1">
    <location>
        <begin position="46"/>
        <end position="65"/>
    </location>
</feature>
<protein>
    <submittedName>
        <fullName evidence="2">ABC transporter permease subunit</fullName>
    </submittedName>
</protein>
<accession>A0A7H0SPX7</accession>
<feature type="transmembrane region" description="Helical" evidence="1">
    <location>
        <begin position="218"/>
        <end position="239"/>
    </location>
</feature>
<keyword evidence="3" id="KW-1185">Reference proteome</keyword>
<keyword evidence="1" id="KW-1133">Transmembrane helix</keyword>
<feature type="transmembrane region" description="Helical" evidence="1">
    <location>
        <begin position="130"/>
        <end position="150"/>
    </location>
</feature>
<dbReference type="Proteomes" id="UP000516320">
    <property type="component" value="Chromosome"/>
</dbReference>
<organism evidence="2 3">
    <name type="scientific">Corynebacterium poyangense</name>
    <dbReference type="NCBI Taxonomy" id="2684405"/>
    <lineage>
        <taxon>Bacteria</taxon>
        <taxon>Bacillati</taxon>
        <taxon>Actinomycetota</taxon>
        <taxon>Actinomycetes</taxon>
        <taxon>Mycobacteriales</taxon>
        <taxon>Corynebacteriaceae</taxon>
        <taxon>Corynebacterium</taxon>
    </lineage>
</organism>
<dbReference type="AlphaFoldDB" id="A0A7H0SPX7"/>